<sequence length="170" mass="18343">MKKFSLFILLTLLSVNTFSQNNSVFEAPKNVIHGSLGTAIALNSGHISYDRLLKQSDNGFFKSYYLTAKAGGNFGIDFSGSNGGTGNLFGLGVTALTGQGKNHFELALGLGYFMDTKNIISASNPFGASDESTFYPSITIGYRKQITKGFVFRTGVGLAEWAYFGFGYSF</sequence>
<organism evidence="2 3">
    <name type="scientific">Maribacter algarum</name>
    <name type="common">ex Zhang et al. 2020</name>
    <dbReference type="NCBI Taxonomy" id="2578118"/>
    <lineage>
        <taxon>Bacteria</taxon>
        <taxon>Pseudomonadati</taxon>
        <taxon>Bacteroidota</taxon>
        <taxon>Flavobacteriia</taxon>
        <taxon>Flavobacteriales</taxon>
        <taxon>Flavobacteriaceae</taxon>
        <taxon>Maribacter</taxon>
    </lineage>
</organism>
<dbReference type="OrthoDB" id="1467833at2"/>
<dbReference type="RefSeq" id="WP_138658932.1">
    <property type="nucleotide sequence ID" value="NZ_VATY01000003.1"/>
</dbReference>
<evidence type="ECO:0000313" key="2">
    <source>
        <dbReference type="EMBL" id="TMM56065.1"/>
    </source>
</evidence>
<reference evidence="2 3" key="1">
    <citation type="submission" date="2019-05" db="EMBL/GenBank/DDBJ databases">
        <authorList>
            <person name="Zhang J.-Y."/>
            <person name="Feg X."/>
            <person name="Du Z.-J."/>
        </authorList>
    </citation>
    <scope>NUCLEOTIDE SEQUENCE [LARGE SCALE GENOMIC DNA]</scope>
    <source>
        <strain evidence="2 3">RZ26</strain>
    </source>
</reference>
<keyword evidence="3" id="KW-1185">Reference proteome</keyword>
<accession>A0A5S3PQX3</accession>
<name>A0A5S3PQX3_9FLAO</name>
<comment type="caution">
    <text evidence="2">The sequence shown here is derived from an EMBL/GenBank/DDBJ whole genome shotgun (WGS) entry which is preliminary data.</text>
</comment>
<evidence type="ECO:0000313" key="3">
    <source>
        <dbReference type="Proteomes" id="UP000310314"/>
    </source>
</evidence>
<feature type="signal peptide" evidence="1">
    <location>
        <begin position="1"/>
        <end position="19"/>
    </location>
</feature>
<keyword evidence="1" id="KW-0732">Signal</keyword>
<proteinExistence type="predicted"/>
<dbReference type="AlphaFoldDB" id="A0A5S3PQX3"/>
<dbReference type="EMBL" id="VATY01000003">
    <property type="protein sequence ID" value="TMM56065.1"/>
    <property type="molecule type" value="Genomic_DNA"/>
</dbReference>
<dbReference type="Proteomes" id="UP000310314">
    <property type="component" value="Unassembled WGS sequence"/>
</dbReference>
<evidence type="ECO:0000256" key="1">
    <source>
        <dbReference type="SAM" id="SignalP"/>
    </source>
</evidence>
<gene>
    <name evidence="2" type="ORF">FEE95_15640</name>
</gene>
<protein>
    <recommendedName>
        <fullName evidence="4">Outer membrane protein beta-barrel domain-containing protein</fullName>
    </recommendedName>
</protein>
<evidence type="ECO:0008006" key="4">
    <source>
        <dbReference type="Google" id="ProtNLM"/>
    </source>
</evidence>
<feature type="chain" id="PRO_5024389744" description="Outer membrane protein beta-barrel domain-containing protein" evidence="1">
    <location>
        <begin position="20"/>
        <end position="170"/>
    </location>
</feature>